<dbReference type="EMBL" id="PKPP01004705">
    <property type="protein sequence ID" value="PWA63132.1"/>
    <property type="molecule type" value="Genomic_DNA"/>
</dbReference>
<dbReference type="STRING" id="35608.A0A2U1MPH4"/>
<dbReference type="GO" id="GO:0005524">
    <property type="term" value="F:ATP binding"/>
    <property type="evidence" value="ECO:0007669"/>
    <property type="project" value="InterPro"/>
</dbReference>
<dbReference type="GO" id="GO:0003777">
    <property type="term" value="F:microtubule motor activity"/>
    <property type="evidence" value="ECO:0007669"/>
    <property type="project" value="InterPro"/>
</dbReference>
<dbReference type="PROSITE" id="PS50067">
    <property type="entry name" value="KINESIN_MOTOR_2"/>
    <property type="match status" value="1"/>
</dbReference>
<evidence type="ECO:0000256" key="2">
    <source>
        <dbReference type="PROSITE-ProRule" id="PRU00283"/>
    </source>
</evidence>
<evidence type="ECO:0000256" key="1">
    <source>
        <dbReference type="ARBA" id="ARBA00023175"/>
    </source>
</evidence>
<sequence length="253" mass="27812">MTTLLLISDYVNNVKDLEEFDKLFLKNRTIGATALNEESSRSHSILTVHVCGEDLEKHLVLCGNLTLVDLAGSERLDKSEADGVRLVETQHINKSLLALGDVIVALGQDSQHVPYKNSPLTKVLEKSLGATSKVLMFLQLSPEVESFSETISSLRFAERVSGVVVYGGGTMGAALGSLRTKVSDFLESLSETLFGLEEVWYFDKDHFVRYVKKKADIVRWYPDTNVAEPTIGVPMPHFSTQGGNFPNCSTLAS</sequence>
<protein>
    <recommendedName>
        <fullName evidence="3">Kinesin motor domain-containing protein</fullName>
    </recommendedName>
</protein>
<dbReference type="AlphaFoldDB" id="A0A2U1MPH4"/>
<dbReference type="Proteomes" id="UP000245207">
    <property type="component" value="Unassembled WGS sequence"/>
</dbReference>
<gene>
    <name evidence="4" type="ORF">CTI12_AA357300</name>
</gene>
<reference evidence="4 5" key="1">
    <citation type="journal article" date="2018" name="Mol. Plant">
        <title>The genome of Artemisia annua provides insight into the evolution of Asteraceae family and artemisinin biosynthesis.</title>
        <authorList>
            <person name="Shen Q."/>
            <person name="Zhang L."/>
            <person name="Liao Z."/>
            <person name="Wang S."/>
            <person name="Yan T."/>
            <person name="Shi P."/>
            <person name="Liu M."/>
            <person name="Fu X."/>
            <person name="Pan Q."/>
            <person name="Wang Y."/>
            <person name="Lv Z."/>
            <person name="Lu X."/>
            <person name="Zhang F."/>
            <person name="Jiang W."/>
            <person name="Ma Y."/>
            <person name="Chen M."/>
            <person name="Hao X."/>
            <person name="Li L."/>
            <person name="Tang Y."/>
            <person name="Lv G."/>
            <person name="Zhou Y."/>
            <person name="Sun X."/>
            <person name="Brodelius P.E."/>
            <person name="Rose J.K.C."/>
            <person name="Tang K."/>
        </authorList>
    </citation>
    <scope>NUCLEOTIDE SEQUENCE [LARGE SCALE GENOMIC DNA]</scope>
    <source>
        <strain evidence="5">cv. Huhao1</strain>
        <tissue evidence="4">Leaf</tissue>
    </source>
</reference>
<dbReference type="GO" id="GO:0008017">
    <property type="term" value="F:microtubule binding"/>
    <property type="evidence" value="ECO:0007669"/>
    <property type="project" value="InterPro"/>
</dbReference>
<dbReference type="SMART" id="SM00129">
    <property type="entry name" value="KISc"/>
    <property type="match status" value="1"/>
</dbReference>
<name>A0A2U1MPH4_ARTAN</name>
<dbReference type="SUPFAM" id="SSF52540">
    <property type="entry name" value="P-loop containing nucleoside triphosphate hydrolases"/>
    <property type="match status" value="1"/>
</dbReference>
<dbReference type="InterPro" id="IPR036961">
    <property type="entry name" value="Kinesin_motor_dom_sf"/>
</dbReference>
<feature type="domain" description="Kinesin motor" evidence="3">
    <location>
        <begin position="1"/>
        <end position="163"/>
    </location>
</feature>
<dbReference type="InterPro" id="IPR027640">
    <property type="entry name" value="Kinesin-like_fam"/>
</dbReference>
<comment type="similarity">
    <text evidence="2">Belongs to the TRAFAC class myosin-kinesin ATPase superfamily. Kinesin family.</text>
</comment>
<dbReference type="GO" id="GO:0007018">
    <property type="term" value="P:microtubule-based movement"/>
    <property type="evidence" value="ECO:0007669"/>
    <property type="project" value="InterPro"/>
</dbReference>
<dbReference type="GO" id="GO:0015630">
    <property type="term" value="C:microtubule cytoskeleton"/>
    <property type="evidence" value="ECO:0007669"/>
    <property type="project" value="TreeGrafter"/>
</dbReference>
<accession>A0A2U1MPH4</accession>
<proteinExistence type="inferred from homology"/>
<keyword evidence="5" id="KW-1185">Reference proteome</keyword>
<organism evidence="4 5">
    <name type="scientific">Artemisia annua</name>
    <name type="common">Sweet wormwood</name>
    <dbReference type="NCBI Taxonomy" id="35608"/>
    <lineage>
        <taxon>Eukaryota</taxon>
        <taxon>Viridiplantae</taxon>
        <taxon>Streptophyta</taxon>
        <taxon>Embryophyta</taxon>
        <taxon>Tracheophyta</taxon>
        <taxon>Spermatophyta</taxon>
        <taxon>Magnoliopsida</taxon>
        <taxon>eudicotyledons</taxon>
        <taxon>Gunneridae</taxon>
        <taxon>Pentapetalae</taxon>
        <taxon>asterids</taxon>
        <taxon>campanulids</taxon>
        <taxon>Asterales</taxon>
        <taxon>Asteraceae</taxon>
        <taxon>Asteroideae</taxon>
        <taxon>Anthemideae</taxon>
        <taxon>Artemisiinae</taxon>
        <taxon>Artemisia</taxon>
    </lineage>
</organism>
<dbReference type="InterPro" id="IPR027417">
    <property type="entry name" value="P-loop_NTPase"/>
</dbReference>
<evidence type="ECO:0000313" key="4">
    <source>
        <dbReference type="EMBL" id="PWA63132.1"/>
    </source>
</evidence>
<dbReference type="PANTHER" id="PTHR47972">
    <property type="entry name" value="KINESIN-LIKE PROTEIN KLP-3"/>
    <property type="match status" value="1"/>
</dbReference>
<dbReference type="PANTHER" id="PTHR47972:SF14">
    <property type="entry name" value="KINESIN-LIKE PROTEIN KIN-14J"/>
    <property type="match status" value="1"/>
</dbReference>
<dbReference type="PRINTS" id="PR00380">
    <property type="entry name" value="KINESINHEAVY"/>
</dbReference>
<dbReference type="InterPro" id="IPR001752">
    <property type="entry name" value="Kinesin_motor_dom"/>
</dbReference>
<keyword evidence="1" id="KW-0505">Motor protein</keyword>
<dbReference type="OrthoDB" id="3176171at2759"/>
<evidence type="ECO:0000313" key="5">
    <source>
        <dbReference type="Proteomes" id="UP000245207"/>
    </source>
</evidence>
<evidence type="ECO:0000259" key="3">
    <source>
        <dbReference type="PROSITE" id="PS50067"/>
    </source>
</evidence>
<dbReference type="Gene3D" id="3.40.850.10">
    <property type="entry name" value="Kinesin motor domain"/>
    <property type="match status" value="1"/>
</dbReference>
<dbReference type="Pfam" id="PF00225">
    <property type="entry name" value="Kinesin"/>
    <property type="match status" value="1"/>
</dbReference>
<comment type="caution">
    <text evidence="2">Lacks conserved residue(s) required for the propagation of feature annotation.</text>
</comment>
<comment type="caution">
    <text evidence="4">The sequence shown here is derived from an EMBL/GenBank/DDBJ whole genome shotgun (WGS) entry which is preliminary data.</text>
</comment>